<feature type="transmembrane region" description="Helical" evidence="2">
    <location>
        <begin position="136"/>
        <end position="158"/>
    </location>
</feature>
<feature type="transmembrane region" description="Helical" evidence="2">
    <location>
        <begin position="12"/>
        <end position="34"/>
    </location>
</feature>
<sequence length="286" mass="29647">MGTIPILYLCRSFLSLLYILSCSAFSFASTWNAITPSDPCNGCSTKLNRSVPSSTTGGSSTVTVTQAGGSSSTTSATSSSFTSTDSTSGSTTAPASSSAVVITIGTSVITSMELSSTSTSISTALQAAQKSKTATIVGAVLGSLLGLLLIGVMIFLLLRRRRRSLPPSATAGLEAFRYDPNLDTEAALGIYPREKATRSPPPSETSSNEPAFGPTSESEAFTETNNGTNNVSIAQPSASTEPLSATSAPIQQMEQRIQLLERMLRQADDEAGILLHDTSPPPYLAG</sequence>
<keyword evidence="2" id="KW-0812">Transmembrane</keyword>
<keyword evidence="2" id="KW-1133">Transmembrane helix</keyword>
<keyword evidence="4" id="KW-1185">Reference proteome</keyword>
<evidence type="ECO:0000313" key="3">
    <source>
        <dbReference type="EMBL" id="KAE9401833.1"/>
    </source>
</evidence>
<feature type="region of interest" description="Disordered" evidence="1">
    <location>
        <begin position="191"/>
        <end position="248"/>
    </location>
</feature>
<keyword evidence="2" id="KW-0472">Membrane</keyword>
<evidence type="ECO:0000313" key="4">
    <source>
        <dbReference type="Proteomes" id="UP000799118"/>
    </source>
</evidence>
<gene>
    <name evidence="3" type="ORF">BT96DRAFT_918585</name>
</gene>
<dbReference type="EMBL" id="ML769441">
    <property type="protein sequence ID" value="KAE9401833.1"/>
    <property type="molecule type" value="Genomic_DNA"/>
</dbReference>
<reference evidence="3" key="1">
    <citation type="journal article" date="2019" name="Environ. Microbiol.">
        <title>Fungal ecological strategies reflected in gene transcription - a case study of two litter decomposers.</title>
        <authorList>
            <person name="Barbi F."/>
            <person name="Kohler A."/>
            <person name="Barry K."/>
            <person name="Baskaran P."/>
            <person name="Daum C."/>
            <person name="Fauchery L."/>
            <person name="Ihrmark K."/>
            <person name="Kuo A."/>
            <person name="LaButti K."/>
            <person name="Lipzen A."/>
            <person name="Morin E."/>
            <person name="Grigoriev I.V."/>
            <person name="Henrissat B."/>
            <person name="Lindahl B."/>
            <person name="Martin F."/>
        </authorList>
    </citation>
    <scope>NUCLEOTIDE SEQUENCE</scope>
    <source>
        <strain evidence="3">JB14</strain>
    </source>
</reference>
<accession>A0A6A4HV94</accession>
<evidence type="ECO:0000256" key="2">
    <source>
        <dbReference type="SAM" id="Phobius"/>
    </source>
</evidence>
<protein>
    <recommendedName>
        <fullName evidence="5">Mid2 domain-containing protein</fullName>
    </recommendedName>
</protein>
<dbReference type="Proteomes" id="UP000799118">
    <property type="component" value="Unassembled WGS sequence"/>
</dbReference>
<evidence type="ECO:0000256" key="1">
    <source>
        <dbReference type="SAM" id="MobiDB-lite"/>
    </source>
</evidence>
<organism evidence="3 4">
    <name type="scientific">Gymnopus androsaceus JB14</name>
    <dbReference type="NCBI Taxonomy" id="1447944"/>
    <lineage>
        <taxon>Eukaryota</taxon>
        <taxon>Fungi</taxon>
        <taxon>Dikarya</taxon>
        <taxon>Basidiomycota</taxon>
        <taxon>Agaricomycotina</taxon>
        <taxon>Agaricomycetes</taxon>
        <taxon>Agaricomycetidae</taxon>
        <taxon>Agaricales</taxon>
        <taxon>Marasmiineae</taxon>
        <taxon>Omphalotaceae</taxon>
        <taxon>Gymnopus</taxon>
    </lineage>
</organism>
<evidence type="ECO:0008006" key="5">
    <source>
        <dbReference type="Google" id="ProtNLM"/>
    </source>
</evidence>
<feature type="region of interest" description="Disordered" evidence="1">
    <location>
        <begin position="50"/>
        <end position="94"/>
    </location>
</feature>
<feature type="compositionally biased region" description="Polar residues" evidence="1">
    <location>
        <begin position="215"/>
        <end position="248"/>
    </location>
</feature>
<proteinExistence type="predicted"/>
<dbReference type="AlphaFoldDB" id="A0A6A4HV94"/>
<name>A0A6A4HV94_9AGAR</name>